<reference evidence="1" key="1">
    <citation type="submission" date="2022-07" db="EMBL/GenBank/DDBJ databases">
        <title>Phylogenomic reconstructions and comparative analyses of Kickxellomycotina fungi.</title>
        <authorList>
            <person name="Reynolds N.K."/>
            <person name="Stajich J.E."/>
            <person name="Barry K."/>
            <person name="Grigoriev I.V."/>
            <person name="Crous P."/>
            <person name="Smith M.E."/>
        </authorList>
    </citation>
    <scope>NUCLEOTIDE SEQUENCE</scope>
    <source>
        <strain evidence="1">CBS 109366</strain>
    </source>
</reference>
<evidence type="ECO:0000313" key="1">
    <source>
        <dbReference type="EMBL" id="KAJ2770808.1"/>
    </source>
</evidence>
<comment type="caution">
    <text evidence="1">The sequence shown here is derived from an EMBL/GenBank/DDBJ whole genome shotgun (WGS) entry which is preliminary data.</text>
</comment>
<protein>
    <submittedName>
        <fullName evidence="1">Mediator complex subunit</fullName>
    </submittedName>
</protein>
<name>A0ACC1JZV5_9FUNG</name>
<keyword evidence="2" id="KW-1185">Reference proteome</keyword>
<dbReference type="EMBL" id="JANBUJ010000656">
    <property type="protein sequence ID" value="KAJ2770808.1"/>
    <property type="molecule type" value="Genomic_DNA"/>
</dbReference>
<proteinExistence type="predicted"/>
<gene>
    <name evidence="1" type="primary">RGR1</name>
    <name evidence="1" type="ORF">IWQ57_002491</name>
</gene>
<accession>A0ACC1JZV5</accession>
<sequence>MWPAVQRVPSQTLAGPESAGRALVPSTPQDDVSGGACRDESTSHAESAEAHGTASRQVPNGSSHGNNSSASLATSGGGSSGDEGHGRPTQNGRSGNGEGGGGGGDGSGNGDGSDGSLEPEELPQVDVQMVPLGTAVGRLITFAYTELVTLVDTLPSRAEADRRAEILRYTEHMSDLLTKLLVLVRWAKHAPQIQKCQNVIAYLDSQNRYFEHAVDNIYATFLTMPNVRLRNYDVSNAVDILTTGSYQRLPVAIKRAVPPPKLTRAQARSTLGAIDGIIRSRILRGEALPTAMRQYSIGDGRATFTVAGEFEATLTLLQYDAAIPWHVVGVNVLVAGAAALPAEQQVTVSTWKIIDRAQHILIEASAAASRPQDSEAP</sequence>
<evidence type="ECO:0000313" key="2">
    <source>
        <dbReference type="Proteomes" id="UP001140234"/>
    </source>
</evidence>
<feature type="non-terminal residue" evidence="1">
    <location>
        <position position="377"/>
    </location>
</feature>
<dbReference type="Proteomes" id="UP001140234">
    <property type="component" value="Unassembled WGS sequence"/>
</dbReference>
<organism evidence="1 2">
    <name type="scientific">Coemansia nantahalensis</name>
    <dbReference type="NCBI Taxonomy" id="2789366"/>
    <lineage>
        <taxon>Eukaryota</taxon>
        <taxon>Fungi</taxon>
        <taxon>Fungi incertae sedis</taxon>
        <taxon>Zoopagomycota</taxon>
        <taxon>Kickxellomycotina</taxon>
        <taxon>Kickxellomycetes</taxon>
        <taxon>Kickxellales</taxon>
        <taxon>Kickxellaceae</taxon>
        <taxon>Coemansia</taxon>
    </lineage>
</organism>